<dbReference type="InterPro" id="IPR023058">
    <property type="entry name" value="PPIase_PpiC_CS"/>
</dbReference>
<evidence type="ECO:0000313" key="15">
    <source>
        <dbReference type="Proteomes" id="UP001501323"/>
    </source>
</evidence>
<evidence type="ECO:0000256" key="7">
    <source>
        <dbReference type="ARBA" id="ARBA00023186"/>
    </source>
</evidence>
<dbReference type="InterPro" id="IPR027304">
    <property type="entry name" value="Trigger_fact/SurA_dom_sf"/>
</dbReference>
<dbReference type="SUPFAM" id="SSF109998">
    <property type="entry name" value="Triger factor/SurA peptide-binding domain-like"/>
    <property type="match status" value="1"/>
</dbReference>
<keyword evidence="11 14" id="KW-0413">Isomerase</keyword>
<evidence type="ECO:0000256" key="1">
    <source>
        <dbReference type="ARBA" id="ARBA00004382"/>
    </source>
</evidence>
<evidence type="ECO:0000256" key="3">
    <source>
        <dbReference type="ARBA" id="ARBA00022519"/>
    </source>
</evidence>
<evidence type="ECO:0000256" key="4">
    <source>
        <dbReference type="ARBA" id="ARBA00022692"/>
    </source>
</evidence>
<evidence type="ECO:0000256" key="2">
    <source>
        <dbReference type="ARBA" id="ARBA00022475"/>
    </source>
</evidence>
<sequence length="658" mass="71562">MLQALRDKTSGWIAVVIVAILAIPFAFFGMEQYLFQNSASYAAKVEAPPTWWRSAPDLWPVRKLFWRVELIDPSDFRNEFEQARQQEREAQGEQFDALGFEDMLNKRRVLDRLIDRAALRLYADGAGVAIGDAQVRNEIQSIPAFQVEGNFDPQRYQLALQSQVPARTPRQFEDLVRESLQQSVVPSRIAQSAFATPSEVDRVMTLLAERRDVSFATLPPPGPDTGPISAEAIQDWYRSHAREYTAPETVTLEYVEIDANAMPAPAPADEAALRARYEQEKARFGALEQRLASHILVRVEPDADAAAQQAAEREARQLAAQAGQPGADFAALARAHSDDDGSKDAGGDLGWIEKGMMAGPFEEALFAMQPGDVRPVKTSFGWHVVQLREARSGQQVGFDQVREELAEEQAAADRERAFNELLGRLVDQVYRNPSSLAPAAREANLPVRKTAPFARGQGTGIAANAAVQRAAFSDALIQDGTASDPIEIAPNHSVLIRVVGHTPERARALSEVRDQVVAAIRRDRAAKAAEAAAADMVEKLRAGQALNALADARGLAVQALSNIPRGAPVPDPVATEAYFSAPAPKGGKPSVGKVTLADGSIVVFAVTKVTPGNPKEATAQERQALQEQLAAMRGTEAASSLLQDLRKRLKVTVIESQL</sequence>
<dbReference type="PROSITE" id="PS01096">
    <property type="entry name" value="PPIC_PPIASE_1"/>
    <property type="match status" value="1"/>
</dbReference>
<dbReference type="PANTHER" id="PTHR47529">
    <property type="entry name" value="PEPTIDYL-PROLYL CIS-TRANS ISOMERASE D"/>
    <property type="match status" value="1"/>
</dbReference>
<dbReference type="InterPro" id="IPR000297">
    <property type="entry name" value="PPIase_PpiC"/>
</dbReference>
<dbReference type="Pfam" id="PF13623">
    <property type="entry name" value="SurA_N_2"/>
    <property type="match status" value="1"/>
</dbReference>
<dbReference type="InterPro" id="IPR046357">
    <property type="entry name" value="PPIase_dom_sf"/>
</dbReference>
<dbReference type="InterPro" id="IPR052029">
    <property type="entry name" value="PpiD_chaperone"/>
</dbReference>
<dbReference type="SUPFAM" id="SSF54534">
    <property type="entry name" value="FKBP-like"/>
    <property type="match status" value="1"/>
</dbReference>
<comment type="similarity">
    <text evidence="8">Belongs to the PpiD chaperone family.</text>
</comment>
<dbReference type="GO" id="GO:0016853">
    <property type="term" value="F:isomerase activity"/>
    <property type="evidence" value="ECO:0007669"/>
    <property type="project" value="UniProtKB-KW"/>
</dbReference>
<dbReference type="EMBL" id="BAABJY010000002">
    <property type="protein sequence ID" value="GAA4862450.1"/>
    <property type="molecule type" value="Genomic_DNA"/>
</dbReference>
<keyword evidence="4 12" id="KW-0812">Transmembrane</keyword>
<protein>
    <recommendedName>
        <fullName evidence="9">Periplasmic chaperone PpiD</fullName>
    </recommendedName>
    <alternativeName>
        <fullName evidence="10">Periplasmic folding chaperone</fullName>
    </alternativeName>
</protein>
<evidence type="ECO:0000259" key="13">
    <source>
        <dbReference type="PROSITE" id="PS50198"/>
    </source>
</evidence>
<keyword evidence="2" id="KW-1003">Cell membrane</keyword>
<keyword evidence="7" id="KW-0143">Chaperone</keyword>
<feature type="transmembrane region" description="Helical" evidence="12">
    <location>
        <begin position="12"/>
        <end position="30"/>
    </location>
</feature>
<dbReference type="Pfam" id="PF13624">
    <property type="entry name" value="SurA_N_3"/>
    <property type="match status" value="1"/>
</dbReference>
<keyword evidence="11" id="KW-0697">Rotamase</keyword>
<evidence type="ECO:0000256" key="12">
    <source>
        <dbReference type="SAM" id="Phobius"/>
    </source>
</evidence>
<dbReference type="Pfam" id="PF13616">
    <property type="entry name" value="Rotamase_3"/>
    <property type="match status" value="1"/>
</dbReference>
<keyword evidence="5 12" id="KW-1133">Transmembrane helix</keyword>
<dbReference type="Proteomes" id="UP001501323">
    <property type="component" value="Unassembled WGS sequence"/>
</dbReference>
<name>A0ABP9E0X4_9GAMM</name>
<dbReference type="PANTHER" id="PTHR47529:SF1">
    <property type="entry name" value="PERIPLASMIC CHAPERONE PPID"/>
    <property type="match status" value="1"/>
</dbReference>
<dbReference type="Gene3D" id="3.10.50.40">
    <property type="match status" value="1"/>
</dbReference>
<dbReference type="Gene3D" id="1.10.4030.10">
    <property type="entry name" value="Porin chaperone SurA, peptide-binding domain"/>
    <property type="match status" value="1"/>
</dbReference>
<feature type="domain" description="PpiC" evidence="13">
    <location>
        <begin position="287"/>
        <end position="389"/>
    </location>
</feature>
<evidence type="ECO:0000256" key="8">
    <source>
        <dbReference type="ARBA" id="ARBA00038408"/>
    </source>
</evidence>
<keyword evidence="3" id="KW-0997">Cell inner membrane</keyword>
<dbReference type="RefSeq" id="WP_345294723.1">
    <property type="nucleotide sequence ID" value="NZ_BAABJY010000002.1"/>
</dbReference>
<dbReference type="PROSITE" id="PS50198">
    <property type="entry name" value="PPIC_PPIASE_2"/>
    <property type="match status" value="1"/>
</dbReference>
<proteinExistence type="inferred from homology"/>
<evidence type="ECO:0000313" key="14">
    <source>
        <dbReference type="EMBL" id="GAA4862450.1"/>
    </source>
</evidence>
<comment type="caution">
    <text evidence="14">The sequence shown here is derived from an EMBL/GenBank/DDBJ whole genome shotgun (WGS) entry which is preliminary data.</text>
</comment>
<keyword evidence="15" id="KW-1185">Reference proteome</keyword>
<evidence type="ECO:0000256" key="10">
    <source>
        <dbReference type="ARBA" id="ARBA00042775"/>
    </source>
</evidence>
<organism evidence="14 15">
    <name type="scientific">Luteimonas vadosa</name>
    <dbReference type="NCBI Taxonomy" id="1165507"/>
    <lineage>
        <taxon>Bacteria</taxon>
        <taxon>Pseudomonadati</taxon>
        <taxon>Pseudomonadota</taxon>
        <taxon>Gammaproteobacteria</taxon>
        <taxon>Lysobacterales</taxon>
        <taxon>Lysobacteraceae</taxon>
        <taxon>Luteimonas</taxon>
    </lineage>
</organism>
<accession>A0ABP9E0X4</accession>
<keyword evidence="6 12" id="KW-0472">Membrane</keyword>
<reference evidence="15" key="1">
    <citation type="journal article" date="2019" name="Int. J. Syst. Evol. Microbiol.">
        <title>The Global Catalogue of Microorganisms (GCM) 10K type strain sequencing project: providing services to taxonomists for standard genome sequencing and annotation.</title>
        <authorList>
            <consortium name="The Broad Institute Genomics Platform"/>
            <consortium name="The Broad Institute Genome Sequencing Center for Infectious Disease"/>
            <person name="Wu L."/>
            <person name="Ma J."/>
        </authorList>
    </citation>
    <scope>NUCLEOTIDE SEQUENCE [LARGE SCALE GENOMIC DNA]</scope>
    <source>
        <strain evidence="15">JCM 18392</strain>
    </source>
</reference>
<evidence type="ECO:0000256" key="5">
    <source>
        <dbReference type="ARBA" id="ARBA00022989"/>
    </source>
</evidence>
<evidence type="ECO:0000256" key="11">
    <source>
        <dbReference type="PROSITE-ProRule" id="PRU00278"/>
    </source>
</evidence>
<evidence type="ECO:0000256" key="9">
    <source>
        <dbReference type="ARBA" id="ARBA00040743"/>
    </source>
</evidence>
<comment type="subcellular location">
    <subcellularLocation>
        <location evidence="1">Cell inner membrane</location>
        <topology evidence="1">Single-pass type II membrane protein</topology>
        <orientation evidence="1">Periplasmic side</orientation>
    </subcellularLocation>
</comment>
<evidence type="ECO:0000256" key="6">
    <source>
        <dbReference type="ARBA" id="ARBA00023136"/>
    </source>
</evidence>
<gene>
    <name evidence="14" type="ORF">GCM10023332_13140</name>
</gene>